<protein>
    <submittedName>
        <fullName evidence="2">Uncharacterized protein</fullName>
    </submittedName>
</protein>
<evidence type="ECO:0000313" key="3">
    <source>
        <dbReference type="Proteomes" id="UP000886653"/>
    </source>
</evidence>
<gene>
    <name evidence="2" type="ORF">CROQUDRAFT_665487</name>
</gene>
<reference evidence="2" key="1">
    <citation type="submission" date="2013-11" db="EMBL/GenBank/DDBJ databases">
        <title>Genome sequence of the fusiform rust pathogen reveals effectors for host alternation and coevolution with pine.</title>
        <authorList>
            <consortium name="DOE Joint Genome Institute"/>
            <person name="Smith K."/>
            <person name="Pendleton A."/>
            <person name="Kubisiak T."/>
            <person name="Anderson C."/>
            <person name="Salamov A."/>
            <person name="Aerts A."/>
            <person name="Riley R."/>
            <person name="Clum A."/>
            <person name="Lindquist E."/>
            <person name="Ence D."/>
            <person name="Campbell M."/>
            <person name="Kronenberg Z."/>
            <person name="Feau N."/>
            <person name="Dhillon B."/>
            <person name="Hamelin R."/>
            <person name="Burleigh J."/>
            <person name="Smith J."/>
            <person name="Yandell M."/>
            <person name="Nelson C."/>
            <person name="Grigoriev I."/>
            <person name="Davis J."/>
        </authorList>
    </citation>
    <scope>NUCLEOTIDE SEQUENCE</scope>
    <source>
        <strain evidence="2">G11</strain>
    </source>
</reference>
<feature type="non-terminal residue" evidence="2">
    <location>
        <position position="1"/>
    </location>
</feature>
<dbReference type="EMBL" id="MU167464">
    <property type="protein sequence ID" value="KAG0140222.1"/>
    <property type="molecule type" value="Genomic_DNA"/>
</dbReference>
<evidence type="ECO:0000256" key="1">
    <source>
        <dbReference type="SAM" id="MobiDB-lite"/>
    </source>
</evidence>
<feature type="region of interest" description="Disordered" evidence="1">
    <location>
        <begin position="17"/>
        <end position="38"/>
    </location>
</feature>
<name>A0A9P6N9K0_9BASI</name>
<proteinExistence type="predicted"/>
<organism evidence="2 3">
    <name type="scientific">Cronartium quercuum f. sp. fusiforme G11</name>
    <dbReference type="NCBI Taxonomy" id="708437"/>
    <lineage>
        <taxon>Eukaryota</taxon>
        <taxon>Fungi</taxon>
        <taxon>Dikarya</taxon>
        <taxon>Basidiomycota</taxon>
        <taxon>Pucciniomycotina</taxon>
        <taxon>Pucciniomycetes</taxon>
        <taxon>Pucciniales</taxon>
        <taxon>Coleosporiaceae</taxon>
        <taxon>Cronartium</taxon>
    </lineage>
</organism>
<keyword evidence="3" id="KW-1185">Reference proteome</keyword>
<comment type="caution">
    <text evidence="2">The sequence shown here is derived from an EMBL/GenBank/DDBJ whole genome shotgun (WGS) entry which is preliminary data.</text>
</comment>
<dbReference type="Proteomes" id="UP000886653">
    <property type="component" value="Unassembled WGS sequence"/>
</dbReference>
<evidence type="ECO:0000313" key="2">
    <source>
        <dbReference type="EMBL" id="KAG0140222.1"/>
    </source>
</evidence>
<sequence>TNQTRTIKKAIPTKFFFTLFSPPTPPGEADDLPNNEQDKIEQHRKLERRLMG</sequence>
<accession>A0A9P6N9K0</accession>
<dbReference type="AlphaFoldDB" id="A0A9P6N9K0"/>